<gene>
    <name evidence="1" type="ORF">Tci_658666</name>
</gene>
<dbReference type="AlphaFoldDB" id="A0A699KBV6"/>
<comment type="caution">
    <text evidence="1">The sequence shown here is derived from an EMBL/GenBank/DDBJ whole genome shotgun (WGS) entry which is preliminary data.</text>
</comment>
<organism evidence="1">
    <name type="scientific">Tanacetum cinerariifolium</name>
    <name type="common">Dalmatian daisy</name>
    <name type="synonym">Chrysanthemum cinerariifolium</name>
    <dbReference type="NCBI Taxonomy" id="118510"/>
    <lineage>
        <taxon>Eukaryota</taxon>
        <taxon>Viridiplantae</taxon>
        <taxon>Streptophyta</taxon>
        <taxon>Embryophyta</taxon>
        <taxon>Tracheophyta</taxon>
        <taxon>Spermatophyta</taxon>
        <taxon>Magnoliopsida</taxon>
        <taxon>eudicotyledons</taxon>
        <taxon>Gunneridae</taxon>
        <taxon>Pentapetalae</taxon>
        <taxon>asterids</taxon>
        <taxon>campanulids</taxon>
        <taxon>Asterales</taxon>
        <taxon>Asteraceae</taxon>
        <taxon>Asteroideae</taxon>
        <taxon>Anthemideae</taxon>
        <taxon>Anthemidinae</taxon>
        <taxon>Tanacetum</taxon>
    </lineage>
</organism>
<sequence length="142" mass="16837">MESLQHFSHDHLLSLIHLQKNKNNVNSDDDDDEEKDKDDDDFVVEDQHVGRCNIFYTWLYKCDKCRYYVHVDCATSKKEPFMSIFMSPGLGKTFKNFKDEDHPNLLKCPFPDESCDLLKHHFITQEECFMKGNNERMLNHTS</sequence>
<protein>
    <submittedName>
        <fullName evidence="1">Zinc finger, PHD-type</fullName>
    </submittedName>
</protein>
<proteinExistence type="predicted"/>
<accession>A0A699KBV6</accession>
<feature type="non-terminal residue" evidence="1">
    <location>
        <position position="142"/>
    </location>
</feature>
<dbReference type="EMBL" id="BKCJ010503486">
    <property type="protein sequence ID" value="GFA86694.1"/>
    <property type="molecule type" value="Genomic_DNA"/>
</dbReference>
<name>A0A699KBV6_TANCI</name>
<reference evidence="1" key="1">
    <citation type="journal article" date="2019" name="Sci. Rep.">
        <title>Draft genome of Tanacetum cinerariifolium, the natural source of mosquito coil.</title>
        <authorList>
            <person name="Yamashiro T."/>
            <person name="Shiraishi A."/>
            <person name="Satake H."/>
            <person name="Nakayama K."/>
        </authorList>
    </citation>
    <scope>NUCLEOTIDE SEQUENCE</scope>
</reference>
<evidence type="ECO:0000313" key="1">
    <source>
        <dbReference type="EMBL" id="GFA86694.1"/>
    </source>
</evidence>